<dbReference type="PANTHER" id="PTHR43077">
    <property type="entry name" value="TRANSPORT PERMEASE YVFS-RELATED"/>
    <property type="match status" value="1"/>
</dbReference>
<evidence type="ECO:0000259" key="7">
    <source>
        <dbReference type="Pfam" id="PF12698"/>
    </source>
</evidence>
<dbReference type="InterPro" id="IPR013525">
    <property type="entry name" value="ABC2_TM"/>
</dbReference>
<dbReference type="NCBIfam" id="TIGR03061">
    <property type="entry name" value="pip_yhgE_Nterm"/>
    <property type="match status" value="1"/>
</dbReference>
<comment type="caution">
    <text evidence="8">The sequence shown here is derived from an EMBL/GenBank/DDBJ whole genome shotgun (WGS) entry which is preliminary data.</text>
</comment>
<sequence>MSSVSKVKKHKQYPLKNVLKIYLYDIRHLTQNVIGIVVLMGLVIVPSMYAWFNIAASWDPYGSTSQLKVAVANEDAGYTSDLVSIPINVGNTVESTLRKSDKLDWQFTSRDKAVDGVYSGKYYAAIVIPKNFSAKMMTLFSSATSQAKIQYYINEKSNAIAPKITEKAADTVVTQVSSAFSETIATVALDLAGHVSDFATSDKGTEYVNTAVKRLNSVADDLDATGRQLNSYAELLSAASGLANSAQNIVSTATSGTSDVRGELTDTMKNVKSLVSAAHSSAGSVTAALSAAGKSLDSVSSQLDSMTSNVSSPMADIEQRASTLGGNISSSAQGYANVARALQSVKSDVDSSTALSPTVQSRVSGKLDAQINELNALSSDVSQIGQHISQAVSDAQTAQQNISQEKASLKNQIDAAKKSLTSVKSDYETSVKPEISQLNTQMNATAQQAEAASNSVRTVLNTLRSSGNSAENTVSSVTAAMKDTQTSLSDTASSMRDLAQKLAQGVGAGTSAVSKLTGRDKDALTLAAKLSSPVKLKRNAIYPIANYGSQMAAFYTILAIWVGSIFLVAMMKISISDEEKAHVLGLGSADGLATAVGEGFKPETAANAASLGIGLGSEYWGRYLTFLTVSLLQSGLLAMGDMWYLRVQHVSVWHFFFIAWLASIVFSTIMYALTLAFGAVGKAIAVIIMVMQIAGSGGTFPVELLPPFFQHVYPMLPFPYALTAMHAAIAGSYGMEYWRAMGQLALFLVPALLIGLLVARPLAQSNWLMDQLSKTGVYGE</sequence>
<feature type="transmembrane region" description="Helical" evidence="6">
    <location>
        <begin position="33"/>
        <end position="52"/>
    </location>
</feature>
<organism evidence="8 9">
    <name type="scientific">Alloscardovia venturai</name>
    <dbReference type="NCBI Taxonomy" id="1769421"/>
    <lineage>
        <taxon>Bacteria</taxon>
        <taxon>Bacillati</taxon>
        <taxon>Actinomycetota</taxon>
        <taxon>Actinomycetes</taxon>
        <taxon>Bifidobacteriales</taxon>
        <taxon>Bifidobacteriaceae</taxon>
        <taxon>Alloscardovia</taxon>
    </lineage>
</organism>
<dbReference type="PANTHER" id="PTHR43077:SF10">
    <property type="entry name" value="TRANSPORT PERMEASE PROTEIN"/>
    <property type="match status" value="1"/>
</dbReference>
<keyword evidence="2 6" id="KW-0812">Transmembrane</keyword>
<evidence type="ECO:0000256" key="5">
    <source>
        <dbReference type="SAM" id="Coils"/>
    </source>
</evidence>
<evidence type="ECO:0000256" key="3">
    <source>
        <dbReference type="ARBA" id="ARBA00022989"/>
    </source>
</evidence>
<evidence type="ECO:0000313" key="8">
    <source>
        <dbReference type="EMBL" id="MFD0704621.1"/>
    </source>
</evidence>
<keyword evidence="5" id="KW-0175">Coiled coil</keyword>
<dbReference type="Pfam" id="PF12698">
    <property type="entry name" value="ABC2_membrane_3"/>
    <property type="match status" value="1"/>
</dbReference>
<reference evidence="9" key="1">
    <citation type="journal article" date="2019" name="Int. J. Syst. Evol. Microbiol.">
        <title>The Global Catalogue of Microorganisms (GCM) 10K type strain sequencing project: providing services to taxonomists for standard genome sequencing and annotation.</title>
        <authorList>
            <consortium name="The Broad Institute Genomics Platform"/>
            <consortium name="The Broad Institute Genome Sequencing Center for Infectious Disease"/>
            <person name="Wu L."/>
            <person name="Ma J."/>
        </authorList>
    </citation>
    <scope>NUCLEOTIDE SEQUENCE [LARGE SCALE GENOMIC DNA]</scope>
    <source>
        <strain evidence="9">CCM 8604</strain>
    </source>
</reference>
<comment type="subcellular location">
    <subcellularLocation>
        <location evidence="1">Membrane</location>
        <topology evidence="1">Multi-pass membrane protein</topology>
    </subcellularLocation>
</comment>
<feature type="transmembrane region" description="Helical" evidence="6">
    <location>
        <begin position="744"/>
        <end position="763"/>
    </location>
</feature>
<accession>A0ABW2Y4B6</accession>
<feature type="transmembrane region" description="Helical" evidence="6">
    <location>
        <begin position="651"/>
        <end position="673"/>
    </location>
</feature>
<feature type="transmembrane region" description="Helical" evidence="6">
    <location>
        <begin position="623"/>
        <end position="645"/>
    </location>
</feature>
<dbReference type="InterPro" id="IPR051328">
    <property type="entry name" value="T7SS_ABC-Transporter"/>
</dbReference>
<feature type="transmembrane region" description="Helical" evidence="6">
    <location>
        <begin position="712"/>
        <end position="732"/>
    </location>
</feature>
<proteinExistence type="predicted"/>
<keyword evidence="4 6" id="KW-0472">Membrane</keyword>
<feature type="transmembrane region" description="Helical" evidence="6">
    <location>
        <begin position="552"/>
        <end position="570"/>
    </location>
</feature>
<evidence type="ECO:0000313" key="9">
    <source>
        <dbReference type="Proteomes" id="UP001597036"/>
    </source>
</evidence>
<evidence type="ECO:0000256" key="1">
    <source>
        <dbReference type="ARBA" id="ARBA00004141"/>
    </source>
</evidence>
<gene>
    <name evidence="8" type="ORF">ACFQY8_02500</name>
</gene>
<dbReference type="Gene3D" id="3.40.1710.10">
    <property type="entry name" value="abc type-2 transporter like domain"/>
    <property type="match status" value="1"/>
</dbReference>
<dbReference type="EMBL" id="JBHTHQ010000012">
    <property type="protein sequence ID" value="MFD0704621.1"/>
    <property type="molecule type" value="Genomic_DNA"/>
</dbReference>
<evidence type="ECO:0000256" key="6">
    <source>
        <dbReference type="SAM" id="Phobius"/>
    </source>
</evidence>
<dbReference type="RefSeq" id="WP_377938264.1">
    <property type="nucleotide sequence ID" value="NZ_JBHTHQ010000012.1"/>
</dbReference>
<evidence type="ECO:0000256" key="2">
    <source>
        <dbReference type="ARBA" id="ARBA00022692"/>
    </source>
</evidence>
<feature type="transmembrane region" description="Helical" evidence="6">
    <location>
        <begin position="680"/>
        <end position="700"/>
    </location>
</feature>
<protein>
    <submittedName>
        <fullName evidence="8">YhgE/Pip family protein</fullName>
    </submittedName>
</protein>
<dbReference type="InterPro" id="IPR017500">
    <property type="entry name" value="Phage_infect_YhgE_N"/>
</dbReference>
<dbReference type="Proteomes" id="UP001597036">
    <property type="component" value="Unassembled WGS sequence"/>
</dbReference>
<keyword evidence="3 6" id="KW-1133">Transmembrane helix</keyword>
<feature type="coiled-coil region" evidence="5">
    <location>
        <begin position="392"/>
        <end position="455"/>
    </location>
</feature>
<keyword evidence="9" id="KW-1185">Reference proteome</keyword>
<evidence type="ECO:0000256" key="4">
    <source>
        <dbReference type="ARBA" id="ARBA00023136"/>
    </source>
</evidence>
<feature type="domain" description="ABC-2 type transporter transmembrane" evidence="7">
    <location>
        <begin position="36"/>
        <end position="177"/>
    </location>
</feature>
<name>A0ABW2Y4B6_9BIFI</name>